<dbReference type="Proteomes" id="UP000192660">
    <property type="component" value="Unassembled WGS sequence"/>
</dbReference>
<dbReference type="InterPro" id="IPR011101">
    <property type="entry name" value="DUF5131"/>
</dbReference>
<proteinExistence type="predicted"/>
<sequence length="241" mass="27818">MANRSLIEWTDATWNPVTGCTKVSQGCKHCYAERMAHRLQAMGSSRYVNEFRVTLHPEVLTVPLHWLKSRRIFVNSMSDVFHPDVPDEFIADIFSIMSQTPQHIYQVLTKRPERLARLAQKLPFPANVWIGTSIESQDVLYRIAWLQQVPAAIRFLSCEPLLGPLPDLPLDNIHWVIVGGESGPHARPMAREWVIEIRDQCITHGIPFFFKQWGGIQRQRAGRLLDGRTWDEFPIIFHEEA</sequence>
<gene>
    <name evidence="1" type="ORF">SAMN00768000_3636</name>
</gene>
<keyword evidence="2" id="KW-1185">Reference proteome</keyword>
<reference evidence="2" key="1">
    <citation type="submission" date="2017-04" db="EMBL/GenBank/DDBJ databases">
        <authorList>
            <person name="Varghese N."/>
            <person name="Submissions S."/>
        </authorList>
    </citation>
    <scope>NUCLEOTIDE SEQUENCE [LARGE SCALE GENOMIC DNA]</scope>
    <source>
        <strain evidence="2">DSM 9293</strain>
    </source>
</reference>
<dbReference type="RefSeq" id="WP_084662111.1">
    <property type="nucleotide sequence ID" value="NZ_FWWY01000002.1"/>
</dbReference>
<protein>
    <submittedName>
        <fullName evidence="1">Protein gp37</fullName>
    </submittedName>
</protein>
<name>A0A1W1WP45_SULTA</name>
<organism evidence="1 2">
    <name type="scientific">Sulfobacillus thermosulfidooxidans (strain DSM 9293 / VKM B-1269 / AT-1)</name>
    <dbReference type="NCBI Taxonomy" id="929705"/>
    <lineage>
        <taxon>Bacteria</taxon>
        <taxon>Bacillati</taxon>
        <taxon>Bacillota</taxon>
        <taxon>Clostridia</taxon>
        <taxon>Eubacteriales</taxon>
        <taxon>Clostridiales Family XVII. Incertae Sedis</taxon>
        <taxon>Sulfobacillus</taxon>
    </lineage>
</organism>
<evidence type="ECO:0000313" key="1">
    <source>
        <dbReference type="EMBL" id="SMC08081.1"/>
    </source>
</evidence>
<dbReference type="Pfam" id="PF07505">
    <property type="entry name" value="DUF5131"/>
    <property type="match status" value="1"/>
</dbReference>
<dbReference type="AlphaFoldDB" id="A0A1W1WP45"/>
<accession>A0A1W1WP45</accession>
<dbReference type="OrthoDB" id="9787478at2"/>
<dbReference type="EMBL" id="FWWY01000002">
    <property type="protein sequence ID" value="SMC08081.1"/>
    <property type="molecule type" value="Genomic_DNA"/>
</dbReference>
<evidence type="ECO:0000313" key="2">
    <source>
        <dbReference type="Proteomes" id="UP000192660"/>
    </source>
</evidence>